<feature type="region of interest" description="Disordered" evidence="1">
    <location>
        <begin position="264"/>
        <end position="300"/>
    </location>
</feature>
<feature type="compositionally biased region" description="Polar residues" evidence="1">
    <location>
        <begin position="144"/>
        <end position="154"/>
    </location>
</feature>
<feature type="compositionally biased region" description="Basic and acidic residues" evidence="1">
    <location>
        <begin position="472"/>
        <end position="481"/>
    </location>
</feature>
<name>A0A2C5X901_9PEZI</name>
<feature type="region of interest" description="Disordered" evidence="1">
    <location>
        <begin position="141"/>
        <end position="165"/>
    </location>
</feature>
<evidence type="ECO:0000313" key="2">
    <source>
        <dbReference type="EMBL" id="PHH54086.1"/>
    </source>
</evidence>
<dbReference type="EMBL" id="APWK03000032">
    <property type="protein sequence ID" value="PHH54086.1"/>
    <property type="molecule type" value="Genomic_DNA"/>
</dbReference>
<reference evidence="2 3" key="2">
    <citation type="journal article" date="2013" name="IMA Fungus">
        <title>IMA Genome-F 1: Ceratocystis fimbriata: Draft nuclear genome sequence for the plant pathogen, Ceratocystis fimbriata.</title>
        <authorList>
            <person name="Wilken P.M."/>
            <person name="Steenkamp E.T."/>
            <person name="Wingfield M.J."/>
            <person name="de Beer Z.W."/>
            <person name="Wingfield B.D."/>
        </authorList>
    </citation>
    <scope>NUCLEOTIDE SEQUENCE [LARGE SCALE GENOMIC DNA]</scope>
    <source>
        <strain evidence="2 3">CBS 114723</strain>
    </source>
</reference>
<evidence type="ECO:0000256" key="1">
    <source>
        <dbReference type="SAM" id="MobiDB-lite"/>
    </source>
</evidence>
<feature type="region of interest" description="Disordered" evidence="1">
    <location>
        <begin position="465"/>
        <end position="491"/>
    </location>
</feature>
<feature type="region of interest" description="Disordered" evidence="1">
    <location>
        <begin position="544"/>
        <end position="568"/>
    </location>
</feature>
<organism evidence="2 3">
    <name type="scientific">Ceratocystis fimbriata CBS 114723</name>
    <dbReference type="NCBI Taxonomy" id="1035309"/>
    <lineage>
        <taxon>Eukaryota</taxon>
        <taxon>Fungi</taxon>
        <taxon>Dikarya</taxon>
        <taxon>Ascomycota</taxon>
        <taxon>Pezizomycotina</taxon>
        <taxon>Sordariomycetes</taxon>
        <taxon>Hypocreomycetidae</taxon>
        <taxon>Microascales</taxon>
        <taxon>Ceratocystidaceae</taxon>
        <taxon>Ceratocystis</taxon>
    </lineage>
</organism>
<proteinExistence type="predicted"/>
<feature type="compositionally biased region" description="Basic and acidic residues" evidence="1">
    <location>
        <begin position="873"/>
        <end position="886"/>
    </location>
</feature>
<dbReference type="AlphaFoldDB" id="A0A2C5X901"/>
<evidence type="ECO:0000313" key="3">
    <source>
        <dbReference type="Proteomes" id="UP000222788"/>
    </source>
</evidence>
<feature type="compositionally biased region" description="Polar residues" evidence="1">
    <location>
        <begin position="482"/>
        <end position="491"/>
    </location>
</feature>
<protein>
    <submittedName>
        <fullName evidence="2">Uncharacterized protein</fullName>
    </submittedName>
</protein>
<feature type="compositionally biased region" description="Pro residues" evidence="1">
    <location>
        <begin position="96"/>
        <end position="106"/>
    </location>
</feature>
<reference evidence="2 3" key="1">
    <citation type="journal article" date="2013" name="Fungal Biol.">
        <title>Analysis of microsatellite markers in the genome of the plant pathogen Ceratocystis fimbriata.</title>
        <authorList>
            <person name="Simpson M.C."/>
            <person name="Wilken P.M."/>
            <person name="Coetzee M.P."/>
            <person name="Wingfield M.J."/>
            <person name="Wingfield B.D."/>
        </authorList>
    </citation>
    <scope>NUCLEOTIDE SEQUENCE [LARGE SCALE GENOMIC DNA]</scope>
    <source>
        <strain evidence="2 3">CBS 114723</strain>
    </source>
</reference>
<feature type="region of interest" description="Disordered" evidence="1">
    <location>
        <begin position="819"/>
        <end position="912"/>
    </location>
</feature>
<keyword evidence="3" id="KW-1185">Reference proteome</keyword>
<feature type="compositionally biased region" description="Basic residues" evidence="1">
    <location>
        <begin position="848"/>
        <end position="857"/>
    </location>
</feature>
<feature type="region of interest" description="Disordered" evidence="1">
    <location>
        <begin position="71"/>
        <end position="126"/>
    </location>
</feature>
<feature type="region of interest" description="Disordered" evidence="1">
    <location>
        <begin position="1"/>
        <end position="35"/>
    </location>
</feature>
<sequence>MEGLDHQETLGGFQWPPLPAPFPHSRPQGRPALQRDSFNPVLDAIDFSDHHDSSLGLDLFEHCLSETMPSYHPRSPGAGSYSSLVQSSPTPHHVHPPLPPPPPPPLSSHLHPGRVPGPASAMTPVRSSASGLVGFPYSDAVSVSPKSPTRASVISSSAGARSATRSHRYTTMDSDHALQTAQLAAAASIFKSLRSARTTPPKRSSHTTGRSSLREYLKNNPIEPSLSPCLNNANNSGTSSIMGASVTPAKTIFSKKFDSTEFSSSLSRRNSGRLGRTLGNHKNSVSDLGPSVGSSSSNFGGPMPAENFDMTPQRPLRGTKSMTFLEKPFRQKTTTRFGGGSRATFLRSSSLSRANRFSEASTVTMTKKPYNIRQSVRLSSASTDIDCDMSSLSVATDKSHSNSSHARDRFLRFFQGRKKKAPALLAKKPQSQPFTVAKTKSLGFGMSGLGSSSMRNRRAFRNISWHSMGRSSMEKDEDDSRPSTTSTDVAELTMTVSASTAAEDGPCTPVHQTSQFYGRQFEYCENELSPSIHTVRIVNERPALQHPSPQSPEPARSPQDAFFRTSPTFRTTIRRQMDEEQVKTSSMWGVPNTVACSDELKMQRRHEDDGTTLWRASSIRDDASSVYSNEYQSHSGSNNYGASQADVLTMPECDREGQHQPSYSIRNASLTSSADWNMIPESISPNLWAYGTQGSSSTLVHGATGSKTGHGHVRERAVFDGEDEPMFGYSDHGPPSVAESVRSVMRDGNDDEDGDIAMEVLDPEPHLNSNPSQGSHHEPGYYAASAAYVQQSPQESEPCVVEELARYLKDVTIENRQDVKLKRSTPTKGGISSPLGSGGRQLCSGKSPKQKHPHHRYNQQQQNTRNHVSSGRRMAESFLENRRRQQEQQQQQQQQQNQDRCETRRDFSGAFI</sequence>
<feature type="compositionally biased region" description="Polar residues" evidence="1">
    <location>
        <begin position="195"/>
        <end position="211"/>
    </location>
</feature>
<feature type="compositionally biased region" description="Basic and acidic residues" evidence="1">
    <location>
        <begin position="899"/>
        <end position="912"/>
    </location>
</feature>
<accession>A0A2C5X901</accession>
<feature type="compositionally biased region" description="Polar residues" evidence="1">
    <location>
        <begin position="858"/>
        <end position="869"/>
    </location>
</feature>
<feature type="compositionally biased region" description="Low complexity" evidence="1">
    <location>
        <begin position="887"/>
        <end position="898"/>
    </location>
</feature>
<gene>
    <name evidence="2" type="ORF">CFIMG_008032RA00001</name>
</gene>
<feature type="region of interest" description="Disordered" evidence="1">
    <location>
        <begin position="194"/>
        <end position="231"/>
    </location>
</feature>
<dbReference type="Proteomes" id="UP000222788">
    <property type="component" value="Unassembled WGS sequence"/>
</dbReference>
<comment type="caution">
    <text evidence="2">The sequence shown here is derived from an EMBL/GenBank/DDBJ whole genome shotgun (WGS) entry which is preliminary data.</text>
</comment>